<dbReference type="RefSeq" id="XP_023647002.1">
    <property type="nucleotide sequence ID" value="XM_023791234.1"/>
</dbReference>
<keyword evidence="13" id="KW-1185">Reference proteome</keyword>
<sequence length="580" mass="63754">METNGSRSFVGVRAGVPLGTAGIETTRRVHRRCHRPNMSTQPWDVVIVGAGLSGLSAARYLRERDARLRVLLLEGKDRVGGRTVTLQIPAAHGDDSWDFGGQWVSSSQTSVMELIQELGLEVYPQSTTGKKVYHMGGSRAPVRTYTSSIPSLPPLALLDLTQVMWKIDRLLQTVCVEDPVSAPRALEYDSMTLHSFIERNVWTQMVKEALELSTRSVFGMEPAQMSFLYFLMYCAAAGGALRLLEATPGSAQEFRVKGGTQQLCVRLAELIGWENVRLSCAVKAIRQYPDGIQVHTSSDSFDCKAVIVTCPPHLAAQIEYDPALPTERQRLTQNMPVGHMIKFIVTYSTAFWRVKGFSGEMVVQPSEDCPICVTYDCTSPHGNPALVGFIAGKQAADWSHRAVEDRREAVIRSLARYLGPEASHFIHYAEKDWAKEDYSGGCPVNVMMPGMLTYYQPSLRRPCGRIYWAGTESATCWCGYMNGAIQSGQRAALEVLERLSPQLLSQDELIEARASAASPPRSRGLPPPWCRRPVCFAAAVVALGAALLLARHGGWHAAIGRVSAFLQSVGSAQLLNGLKR</sequence>
<keyword evidence="4 10" id="KW-0285">Flavoprotein</keyword>
<dbReference type="GeneID" id="111833215"/>
<dbReference type="GO" id="GO:0005741">
    <property type="term" value="C:mitochondrial outer membrane"/>
    <property type="evidence" value="ECO:0007669"/>
    <property type="project" value="UniProtKB-SubCell"/>
</dbReference>
<feature type="binding site" evidence="9">
    <location>
        <position position="53"/>
    </location>
    <ligand>
        <name>FAD</name>
        <dbReference type="ChEBI" id="CHEBI:57692"/>
    </ligand>
</feature>
<evidence type="ECO:0000256" key="1">
    <source>
        <dbReference type="ARBA" id="ARBA00001974"/>
    </source>
</evidence>
<dbReference type="Pfam" id="PF01593">
    <property type="entry name" value="Amino_oxidase"/>
    <property type="match status" value="1"/>
</dbReference>
<dbReference type="InterPro" id="IPR050703">
    <property type="entry name" value="Flavin_MAO"/>
</dbReference>
<dbReference type="SUPFAM" id="SSF54373">
    <property type="entry name" value="FAD-linked reductases, C-terminal domain"/>
    <property type="match status" value="1"/>
</dbReference>
<evidence type="ECO:0000256" key="10">
    <source>
        <dbReference type="RuleBase" id="RU362067"/>
    </source>
</evidence>
<keyword evidence="5" id="KW-1000">Mitochondrion outer membrane</keyword>
<comment type="cofactor">
    <cofactor evidence="1 10">
        <name>FAD</name>
        <dbReference type="ChEBI" id="CHEBI:57692"/>
    </cofactor>
</comment>
<comment type="catalytic activity">
    <reaction evidence="8">
        <text>a secondary aliphatic amine + O2 + H2O = a primary amine + an aldehyde + H2O2</text>
        <dbReference type="Rhea" id="RHEA:26414"/>
        <dbReference type="ChEBI" id="CHEBI:15377"/>
        <dbReference type="ChEBI" id="CHEBI:15379"/>
        <dbReference type="ChEBI" id="CHEBI:16240"/>
        <dbReference type="ChEBI" id="CHEBI:17478"/>
        <dbReference type="ChEBI" id="CHEBI:58855"/>
        <dbReference type="ChEBI" id="CHEBI:65296"/>
        <dbReference type="EC" id="1.4.3.4"/>
    </reaction>
</comment>
<dbReference type="EC" id="1.4.3.-" evidence="10"/>
<feature type="domain" description="Amine oxidase" evidence="11">
    <location>
        <begin position="52"/>
        <end position="496"/>
    </location>
</feature>
<dbReference type="AlphaFoldDB" id="A0A3B3Q4Z2"/>
<evidence type="ECO:0000256" key="3">
    <source>
        <dbReference type="ARBA" id="ARBA00005995"/>
    </source>
</evidence>
<dbReference type="InterPro" id="IPR036188">
    <property type="entry name" value="FAD/NAD-bd_sf"/>
</dbReference>
<keyword evidence="6 10" id="KW-0274">FAD</keyword>
<evidence type="ECO:0000256" key="6">
    <source>
        <dbReference type="ARBA" id="ARBA00022827"/>
    </source>
</evidence>
<dbReference type="InterPro" id="IPR002937">
    <property type="entry name" value="Amino_oxidase"/>
</dbReference>
<accession>A0A3B3Q4Z2</accession>
<keyword evidence="7 10" id="KW-0560">Oxidoreductase</keyword>
<proteinExistence type="inferred from homology"/>
<dbReference type="Gene3D" id="3.50.50.60">
    <property type="entry name" value="FAD/NAD(P)-binding domain"/>
    <property type="match status" value="1"/>
</dbReference>
<evidence type="ECO:0000313" key="13">
    <source>
        <dbReference type="Proteomes" id="UP000261540"/>
    </source>
</evidence>
<evidence type="ECO:0000256" key="2">
    <source>
        <dbReference type="ARBA" id="ARBA00004362"/>
    </source>
</evidence>
<dbReference type="GO" id="GO:0097621">
    <property type="term" value="F:monoamine oxidase activity"/>
    <property type="evidence" value="ECO:0007669"/>
    <property type="project" value="UniProtKB-EC"/>
</dbReference>
<evidence type="ECO:0000259" key="11">
    <source>
        <dbReference type="Pfam" id="PF01593"/>
    </source>
</evidence>
<name>A0A3B3Q4Z2_9TELE</name>
<evidence type="ECO:0000256" key="8">
    <source>
        <dbReference type="ARBA" id="ARBA00048448"/>
    </source>
</evidence>
<evidence type="ECO:0000256" key="4">
    <source>
        <dbReference type="ARBA" id="ARBA00022630"/>
    </source>
</evidence>
<dbReference type="PANTHER" id="PTHR43563:SF14">
    <property type="entry name" value="AMINE OXIDASE"/>
    <property type="match status" value="1"/>
</dbReference>
<dbReference type="Gene3D" id="1.10.405.10">
    <property type="entry name" value="Guanine Nucleotide Dissociation Inhibitor, domain 1"/>
    <property type="match status" value="1"/>
</dbReference>
<dbReference type="STRING" id="1676925.ENSPKIP00000000929"/>
<dbReference type="SUPFAM" id="SSF51905">
    <property type="entry name" value="FAD/NAD(P)-binding domain"/>
    <property type="match status" value="1"/>
</dbReference>
<feature type="binding site" evidence="9">
    <location>
        <position position="282"/>
    </location>
    <ligand>
        <name>FAD</name>
        <dbReference type="ChEBI" id="CHEBI:57692"/>
    </ligand>
</feature>
<dbReference type="PANTHER" id="PTHR43563">
    <property type="entry name" value="AMINE OXIDASE"/>
    <property type="match status" value="1"/>
</dbReference>
<comment type="subcellular location">
    <subcellularLocation>
        <location evidence="2">Mitochondrion outer membrane</location>
        <topology evidence="2">Single-pass type IV membrane protein</topology>
        <orientation evidence="2">Cytoplasmic side</orientation>
    </subcellularLocation>
</comment>
<dbReference type="GeneTree" id="ENSGT00940000166792"/>
<dbReference type="GO" id="GO:0008131">
    <property type="term" value="F:primary methylamine oxidase activity"/>
    <property type="evidence" value="ECO:0007669"/>
    <property type="project" value="UniProtKB-ARBA"/>
</dbReference>
<keyword evidence="5" id="KW-0472">Membrane</keyword>
<dbReference type="Ensembl" id="ENSPKIT00000024832.1">
    <property type="protein sequence ID" value="ENSPKIP00000000929.1"/>
    <property type="gene ID" value="ENSPKIG00000019405.1"/>
</dbReference>
<evidence type="ECO:0000256" key="5">
    <source>
        <dbReference type="ARBA" id="ARBA00022787"/>
    </source>
</evidence>
<dbReference type="InterPro" id="IPR001613">
    <property type="entry name" value="Flavin_amine_oxidase"/>
</dbReference>
<dbReference type="Gene3D" id="3.90.660.10">
    <property type="match status" value="1"/>
</dbReference>
<feature type="binding site" evidence="9">
    <location>
        <position position="472"/>
    </location>
    <ligand>
        <name>FAD</name>
        <dbReference type="ChEBI" id="CHEBI:57692"/>
    </ligand>
</feature>
<evidence type="ECO:0000256" key="7">
    <source>
        <dbReference type="ARBA" id="ARBA00023002"/>
    </source>
</evidence>
<dbReference type="Proteomes" id="UP000261540">
    <property type="component" value="Unplaced"/>
</dbReference>
<reference evidence="12" key="1">
    <citation type="submission" date="2025-08" db="UniProtKB">
        <authorList>
            <consortium name="Ensembl"/>
        </authorList>
    </citation>
    <scope>IDENTIFICATION</scope>
</reference>
<comment type="similarity">
    <text evidence="3 10">Belongs to the flavin monoamine oxidase family.</text>
</comment>
<feature type="binding site" evidence="9">
    <location>
        <position position="389"/>
    </location>
    <ligand>
        <name>substrate</name>
    </ligand>
</feature>
<keyword evidence="5" id="KW-0496">Mitochondrion</keyword>
<organism evidence="12 13">
    <name type="scientific">Paramormyrops kingsleyae</name>
    <dbReference type="NCBI Taxonomy" id="1676925"/>
    <lineage>
        <taxon>Eukaryota</taxon>
        <taxon>Metazoa</taxon>
        <taxon>Chordata</taxon>
        <taxon>Craniata</taxon>
        <taxon>Vertebrata</taxon>
        <taxon>Euteleostomi</taxon>
        <taxon>Actinopterygii</taxon>
        <taxon>Neopterygii</taxon>
        <taxon>Teleostei</taxon>
        <taxon>Osteoglossocephala</taxon>
        <taxon>Osteoglossomorpha</taxon>
        <taxon>Osteoglossiformes</taxon>
        <taxon>Mormyridae</taxon>
        <taxon>Paramormyrops</taxon>
    </lineage>
</organism>
<evidence type="ECO:0000256" key="9">
    <source>
        <dbReference type="PIRSR" id="PIRSR601613-1"/>
    </source>
</evidence>
<reference evidence="12" key="2">
    <citation type="submission" date="2025-09" db="UniProtKB">
        <authorList>
            <consortium name="Ensembl"/>
        </authorList>
    </citation>
    <scope>IDENTIFICATION</scope>
</reference>
<dbReference type="PRINTS" id="PR00757">
    <property type="entry name" value="AMINEOXDASEF"/>
</dbReference>
<evidence type="ECO:0000313" key="12">
    <source>
        <dbReference type="Ensembl" id="ENSPKIP00000000929.1"/>
    </source>
</evidence>
<protein>
    <recommendedName>
        <fullName evidence="10">Amine oxidase</fullName>
        <ecNumber evidence="10">1.4.3.-</ecNumber>
    </recommendedName>
</protein>